<evidence type="ECO:0000313" key="9">
    <source>
        <dbReference type="EMBL" id="SMO70850.1"/>
    </source>
</evidence>
<feature type="compositionally biased region" description="Polar residues" evidence="6">
    <location>
        <begin position="366"/>
        <end position="381"/>
    </location>
</feature>
<organism evidence="9 10">
    <name type="scientific">Melghirimyces algeriensis</name>
    <dbReference type="NCBI Taxonomy" id="910412"/>
    <lineage>
        <taxon>Bacteria</taxon>
        <taxon>Bacillati</taxon>
        <taxon>Bacillota</taxon>
        <taxon>Bacilli</taxon>
        <taxon>Bacillales</taxon>
        <taxon>Thermoactinomycetaceae</taxon>
        <taxon>Melghirimyces</taxon>
    </lineage>
</organism>
<gene>
    <name evidence="9" type="ORF">SAMN06264849_10651</name>
</gene>
<keyword evidence="4 7" id="KW-1133">Transmembrane helix</keyword>
<dbReference type="Pfam" id="PF12791">
    <property type="entry name" value="RsgI_N"/>
    <property type="match status" value="1"/>
</dbReference>
<evidence type="ECO:0000256" key="6">
    <source>
        <dbReference type="SAM" id="MobiDB-lite"/>
    </source>
</evidence>
<dbReference type="AlphaFoldDB" id="A0A521DIV6"/>
<feature type="compositionally biased region" description="Basic and acidic residues" evidence="6">
    <location>
        <begin position="307"/>
        <end position="318"/>
    </location>
</feature>
<dbReference type="EMBL" id="FXTI01000006">
    <property type="protein sequence ID" value="SMO70850.1"/>
    <property type="molecule type" value="Genomic_DNA"/>
</dbReference>
<feature type="transmembrane region" description="Helical" evidence="7">
    <location>
        <begin position="59"/>
        <end position="77"/>
    </location>
</feature>
<proteinExistence type="predicted"/>
<evidence type="ECO:0000256" key="3">
    <source>
        <dbReference type="ARBA" id="ARBA00022692"/>
    </source>
</evidence>
<evidence type="ECO:0000256" key="1">
    <source>
        <dbReference type="ARBA" id="ARBA00004162"/>
    </source>
</evidence>
<evidence type="ECO:0000256" key="7">
    <source>
        <dbReference type="SAM" id="Phobius"/>
    </source>
</evidence>
<reference evidence="9 10" key="1">
    <citation type="submission" date="2017-05" db="EMBL/GenBank/DDBJ databases">
        <authorList>
            <person name="Varghese N."/>
            <person name="Submissions S."/>
        </authorList>
    </citation>
    <scope>NUCLEOTIDE SEQUENCE [LARGE SCALE GENOMIC DNA]</scope>
    <source>
        <strain evidence="9 10">DSM 45474</strain>
    </source>
</reference>
<accession>A0A521DIV6</accession>
<feature type="domain" description="RsgI N-terminal anti-sigma" evidence="8">
    <location>
        <begin position="2"/>
        <end position="50"/>
    </location>
</feature>
<dbReference type="InterPro" id="IPR055431">
    <property type="entry name" value="RsgI_M"/>
</dbReference>
<keyword evidence="2" id="KW-1003">Cell membrane</keyword>
<feature type="compositionally biased region" description="Acidic residues" evidence="6">
    <location>
        <begin position="325"/>
        <end position="340"/>
    </location>
</feature>
<sequence>MNKGILMKVGKRHWIVMTSDGEFLKIPSQGTDGRLGEEITFTVDRGQEFFARFSRHPRMAVSFAVVILLIGLIAPLLKPVDVNAQTYLYIDINTYHSLTGSSVKVSANHRKDRSSSLEVGVNKEGRVISVKGINQSGKALVQRVDRNLDFEGSHIDEFVTDVLIEAKKAKLLNPQDGIIVSQVPKVSDRMILNHEEELEGTLKSIKEKVKEEPNLKDTQLDTVTLPIPDSVQDRAKQHKVSPTKYALWLLSQSKGHQVDISQIPGKSTHEMMNLLSGSHTPQNPPEENEWVRWMNEFDSGLNTVTEDQQKKTESKEGQKPSGQGSEEEMDGSENGDTLDEGDAKEGSNPEDSESKSSTDETEGDHSSNTQDSQTNNPSSTGEHTDPNESESSSGDQTGGIE</sequence>
<feature type="compositionally biased region" description="Basic and acidic residues" evidence="6">
    <location>
        <begin position="341"/>
        <end position="358"/>
    </location>
</feature>
<evidence type="ECO:0000256" key="2">
    <source>
        <dbReference type="ARBA" id="ARBA00022475"/>
    </source>
</evidence>
<dbReference type="PROSITE" id="PS51849">
    <property type="entry name" value="RSGI_N"/>
    <property type="match status" value="1"/>
</dbReference>
<dbReference type="OrthoDB" id="9800626at2"/>
<comment type="subcellular location">
    <subcellularLocation>
        <location evidence="1">Cell membrane</location>
        <topology evidence="1">Single-pass membrane protein</topology>
    </subcellularLocation>
</comment>
<dbReference type="Proteomes" id="UP000315636">
    <property type="component" value="Unassembled WGS sequence"/>
</dbReference>
<dbReference type="Pfam" id="PF23750">
    <property type="entry name" value="RsgI_M"/>
    <property type="match status" value="1"/>
</dbReference>
<evidence type="ECO:0000313" key="10">
    <source>
        <dbReference type="Proteomes" id="UP000315636"/>
    </source>
</evidence>
<keyword evidence="3 7" id="KW-0812">Transmembrane</keyword>
<dbReference type="InterPro" id="IPR024449">
    <property type="entry name" value="Anti-sigma_RsgI_N"/>
</dbReference>
<name>A0A521DIV6_9BACL</name>
<dbReference type="RefSeq" id="WP_142505646.1">
    <property type="nucleotide sequence ID" value="NZ_FXTI01000006.1"/>
</dbReference>
<evidence type="ECO:0000256" key="5">
    <source>
        <dbReference type="ARBA" id="ARBA00023136"/>
    </source>
</evidence>
<keyword evidence="5 7" id="KW-0472">Membrane</keyword>
<keyword evidence="10" id="KW-1185">Reference proteome</keyword>
<evidence type="ECO:0000256" key="4">
    <source>
        <dbReference type="ARBA" id="ARBA00022989"/>
    </source>
</evidence>
<protein>
    <submittedName>
        <fullName evidence="9">Anti-sigma factor N-terminus</fullName>
    </submittedName>
</protein>
<dbReference type="GO" id="GO:0005886">
    <property type="term" value="C:plasma membrane"/>
    <property type="evidence" value="ECO:0007669"/>
    <property type="project" value="UniProtKB-SubCell"/>
</dbReference>
<evidence type="ECO:0000259" key="8">
    <source>
        <dbReference type="PROSITE" id="PS51849"/>
    </source>
</evidence>
<feature type="region of interest" description="Disordered" evidence="6">
    <location>
        <begin position="305"/>
        <end position="401"/>
    </location>
</feature>